<dbReference type="Pfam" id="PF13426">
    <property type="entry name" value="PAS_9"/>
    <property type="match status" value="1"/>
</dbReference>
<dbReference type="PROSITE" id="PS50112">
    <property type="entry name" value="PAS"/>
    <property type="match status" value="1"/>
</dbReference>
<dbReference type="STRING" id="1549855.AY555_02245"/>
<evidence type="ECO:0000313" key="4">
    <source>
        <dbReference type="Proteomes" id="UP000076066"/>
    </source>
</evidence>
<reference evidence="3 4" key="1">
    <citation type="submission" date="2016-02" db="EMBL/GenBank/DDBJ databases">
        <title>Complete Genome of H5569, the type strain of the newly described species Haematospirillium jordaniae.</title>
        <authorList>
            <person name="Nicholson A.C."/>
            <person name="Humrighouse B.W."/>
            <person name="Loparov V."/>
            <person name="McQuiston J.R."/>
        </authorList>
    </citation>
    <scope>NUCLEOTIDE SEQUENCE [LARGE SCALE GENOMIC DNA]</scope>
    <source>
        <strain evidence="3 4">H5569</strain>
    </source>
</reference>
<dbReference type="SUPFAM" id="SSF55785">
    <property type="entry name" value="PYP-like sensor domain (PAS domain)"/>
    <property type="match status" value="1"/>
</dbReference>
<keyword evidence="4" id="KW-1185">Reference proteome</keyword>
<organism evidence="3 4">
    <name type="scientific">Haematospirillum jordaniae</name>
    <dbReference type="NCBI Taxonomy" id="1549855"/>
    <lineage>
        <taxon>Bacteria</taxon>
        <taxon>Pseudomonadati</taxon>
        <taxon>Pseudomonadota</taxon>
        <taxon>Alphaproteobacteria</taxon>
        <taxon>Rhodospirillales</taxon>
        <taxon>Novispirillaceae</taxon>
        <taxon>Haematospirillum</taxon>
    </lineage>
</organism>
<feature type="transmembrane region" description="Helical" evidence="1">
    <location>
        <begin position="338"/>
        <end position="359"/>
    </location>
</feature>
<dbReference type="CDD" id="cd00130">
    <property type="entry name" value="PAS"/>
    <property type="match status" value="1"/>
</dbReference>
<name>A0A143DBU7_9PROT</name>
<keyword evidence="1" id="KW-1133">Transmembrane helix</keyword>
<dbReference type="AlphaFoldDB" id="A0A143DBU7"/>
<accession>A0A143DBU7</accession>
<dbReference type="NCBIfam" id="TIGR00229">
    <property type="entry name" value="sensory_box"/>
    <property type="match status" value="1"/>
</dbReference>
<dbReference type="KEGG" id="hjo:AY555_02245"/>
<evidence type="ECO:0000259" key="2">
    <source>
        <dbReference type="PROSITE" id="PS50112"/>
    </source>
</evidence>
<feature type="domain" description="PAS" evidence="2">
    <location>
        <begin position="370"/>
        <end position="416"/>
    </location>
</feature>
<dbReference type="InterPro" id="IPR000014">
    <property type="entry name" value="PAS"/>
</dbReference>
<dbReference type="SMART" id="SM00086">
    <property type="entry name" value="PAC"/>
    <property type="match status" value="1"/>
</dbReference>
<proteinExistence type="predicted"/>
<dbReference type="Gene3D" id="3.30.450.20">
    <property type="entry name" value="PAS domain"/>
    <property type="match status" value="2"/>
</dbReference>
<evidence type="ECO:0000256" key="1">
    <source>
        <dbReference type="SAM" id="Phobius"/>
    </source>
</evidence>
<protein>
    <recommendedName>
        <fullName evidence="2">PAS domain-containing protein</fullName>
    </recommendedName>
</protein>
<keyword evidence="1" id="KW-0472">Membrane</keyword>
<dbReference type="EMBL" id="CP014525">
    <property type="protein sequence ID" value="AMW34192.1"/>
    <property type="molecule type" value="Genomic_DNA"/>
</dbReference>
<evidence type="ECO:0000313" key="3">
    <source>
        <dbReference type="EMBL" id="AMW34192.1"/>
    </source>
</evidence>
<dbReference type="InterPro" id="IPR001610">
    <property type="entry name" value="PAC"/>
</dbReference>
<feature type="transmembrane region" description="Helical" evidence="1">
    <location>
        <begin position="37"/>
        <end position="62"/>
    </location>
</feature>
<sequence length="497" mass="53486">MVFQNHPSLPYSPKACKRPLSAAKLELGESSVSRSTYAGITVIWIGGITVLLSCMISAYVLWNSHSQSESSAQSTLETSAVLLERSITHAVGSVDVILTYVQSGAREALSSSIKNSSPLLHRLASESLRSSPHIRQVLIVDSRNTILADSANPLSAGQTLSPKAYGLEQSGPLSLGSRLRIGRASSGRYISAGAIPVDPSTIKADGPWVIPVMLEDETNTPDPHHVIAAMNPGWFLEMLSAARPGPNGEAIIARLDGPVLAALPLYLENGAPSRSAILGGILDQESGATGPSITEEPSLLGHKSGLHVKRLSDVYPLSFVLTAVQEDIQAAWLHNNHLLLVSMALTPLGIGLLFIFLTLDVRNQYALGERIRLVAQAMEQSPAALMITSPDGAILYANQYFADIFEYTLANVEGRNPRFLKSGKVGEHVYKNMWNTITAGKIWHGELINRTRSGENRRVDTTISAVHDSRGRIACYVCIQFPLTDQGISNASLITSD</sequence>
<dbReference type="InterPro" id="IPR035965">
    <property type="entry name" value="PAS-like_dom_sf"/>
</dbReference>
<dbReference type="SMART" id="SM00091">
    <property type="entry name" value="PAS"/>
    <property type="match status" value="1"/>
</dbReference>
<keyword evidence="1" id="KW-0812">Transmembrane</keyword>
<gene>
    <name evidence="3" type="ORF">AY555_02245</name>
</gene>
<dbReference type="Proteomes" id="UP000076066">
    <property type="component" value="Chromosome"/>
</dbReference>